<feature type="transmembrane region" description="Helical" evidence="5">
    <location>
        <begin position="169"/>
        <end position="187"/>
    </location>
</feature>
<evidence type="ECO:0000313" key="8">
    <source>
        <dbReference type="Proteomes" id="UP000037392"/>
    </source>
</evidence>
<name>A0A0J9B7D8_9FIRM</name>
<dbReference type="InterPro" id="IPR004837">
    <property type="entry name" value="NaCa_Exmemb"/>
</dbReference>
<evidence type="ECO:0000256" key="1">
    <source>
        <dbReference type="ARBA" id="ARBA00004141"/>
    </source>
</evidence>
<feature type="transmembrane region" description="Helical" evidence="5">
    <location>
        <begin position="71"/>
        <end position="94"/>
    </location>
</feature>
<dbReference type="GO" id="GO:0006874">
    <property type="term" value="P:intracellular calcium ion homeostasis"/>
    <property type="evidence" value="ECO:0007669"/>
    <property type="project" value="TreeGrafter"/>
</dbReference>
<dbReference type="GeneID" id="93166310"/>
<dbReference type="GO" id="GO:0008273">
    <property type="term" value="F:calcium, potassium:sodium antiporter activity"/>
    <property type="evidence" value="ECO:0007669"/>
    <property type="project" value="TreeGrafter"/>
</dbReference>
<reference evidence="7 8" key="1">
    <citation type="submission" date="2011-04" db="EMBL/GenBank/DDBJ databases">
        <title>The Genome Sequence of Clostridium citroniae WAL-19142.</title>
        <authorList>
            <consortium name="The Broad Institute Genome Sequencing Platform"/>
            <person name="Earl A."/>
            <person name="Ward D."/>
            <person name="Feldgarden M."/>
            <person name="Gevers D."/>
            <person name="Warren Y.A."/>
            <person name="Tyrrell K.L."/>
            <person name="Citron D.M."/>
            <person name="Goldstein E.J."/>
            <person name="Daigneault M."/>
            <person name="Allen-Vercoe E."/>
            <person name="Young S.K."/>
            <person name="Zeng Q."/>
            <person name="Gargeya S."/>
            <person name="Fitzgerald M."/>
            <person name="Haas B."/>
            <person name="Abouelleil A."/>
            <person name="Alvarado L."/>
            <person name="Arachchi H.M."/>
            <person name="Berlin A."/>
            <person name="Brown A."/>
            <person name="Chapman S.B."/>
            <person name="Chen Z."/>
            <person name="Dunbar C."/>
            <person name="Freedman E."/>
            <person name="Gearin G."/>
            <person name="Gellesch M."/>
            <person name="Goldberg J."/>
            <person name="Griggs A."/>
            <person name="Gujja S."/>
            <person name="Heilman E.R."/>
            <person name="Heiman D."/>
            <person name="Howarth C."/>
            <person name="Larson L."/>
            <person name="Lui A."/>
            <person name="MacDonald P.J."/>
            <person name="Mehta T."/>
            <person name="Montmayeur A."/>
            <person name="Murphy C."/>
            <person name="Neiman D."/>
            <person name="Pearson M."/>
            <person name="Priest M."/>
            <person name="Roberts A."/>
            <person name="Saif S."/>
            <person name="Shea T."/>
            <person name="Shenoy N."/>
            <person name="Sisk P."/>
            <person name="Stolte C."/>
            <person name="Sykes S."/>
            <person name="White J."/>
            <person name="Yandava C."/>
            <person name="Wortman J."/>
            <person name="Nusbaum C."/>
            <person name="Birren B."/>
        </authorList>
    </citation>
    <scope>NUCLEOTIDE SEQUENCE [LARGE SCALE GENOMIC DNA]</scope>
    <source>
        <strain evidence="7 8">WAL-19142</strain>
    </source>
</reference>
<dbReference type="PANTHER" id="PTHR10846:SF8">
    <property type="entry name" value="INNER MEMBRANE PROTEIN YRBG"/>
    <property type="match status" value="1"/>
</dbReference>
<feature type="transmembrane region" description="Helical" evidence="5">
    <location>
        <begin position="106"/>
        <end position="124"/>
    </location>
</feature>
<keyword evidence="3 5" id="KW-1133">Transmembrane helix</keyword>
<protein>
    <submittedName>
        <fullName evidence="7">K+-dependent Na+/Ca+ exchanger</fullName>
    </submittedName>
</protein>
<keyword evidence="4 5" id="KW-0472">Membrane</keyword>
<comment type="subcellular location">
    <subcellularLocation>
        <location evidence="1">Membrane</location>
        <topology evidence="1">Multi-pass membrane protein</topology>
    </subcellularLocation>
</comment>
<dbReference type="AlphaFoldDB" id="A0A0J9B7D8"/>
<feature type="transmembrane region" description="Helical" evidence="5">
    <location>
        <begin position="304"/>
        <end position="324"/>
    </location>
</feature>
<evidence type="ECO:0000256" key="2">
    <source>
        <dbReference type="ARBA" id="ARBA00022692"/>
    </source>
</evidence>
<dbReference type="Proteomes" id="UP000037392">
    <property type="component" value="Unassembled WGS sequence"/>
</dbReference>
<evidence type="ECO:0000256" key="4">
    <source>
        <dbReference type="ARBA" id="ARBA00023136"/>
    </source>
</evidence>
<dbReference type="Gene3D" id="1.20.1420.30">
    <property type="entry name" value="NCX, central ion-binding region"/>
    <property type="match status" value="1"/>
</dbReference>
<dbReference type="RefSeq" id="WP_007862478.1">
    <property type="nucleotide sequence ID" value="NZ_KQ235875.1"/>
</dbReference>
<keyword evidence="2 5" id="KW-0812">Transmembrane</keyword>
<evidence type="ECO:0000313" key="7">
    <source>
        <dbReference type="EMBL" id="KMW08327.1"/>
    </source>
</evidence>
<evidence type="ECO:0000259" key="6">
    <source>
        <dbReference type="Pfam" id="PF01699"/>
    </source>
</evidence>
<dbReference type="InterPro" id="IPR044880">
    <property type="entry name" value="NCX_ion-bd_dom_sf"/>
</dbReference>
<feature type="transmembrane region" description="Helical" evidence="5">
    <location>
        <begin position="6"/>
        <end position="32"/>
    </location>
</feature>
<dbReference type="GO" id="GO:0005262">
    <property type="term" value="F:calcium channel activity"/>
    <property type="evidence" value="ECO:0007669"/>
    <property type="project" value="TreeGrafter"/>
</dbReference>
<accession>A0A0J9B7D8</accession>
<sequence>MGGLWIIAGFVAGFVMIIKGGDVFVDAALYIARKMKIPTAIMGATIVSLTTTLPELLVSSMAAATGHSEMAIGNAIGSIICNTGLILGLCLILTKTVHSDLFALKKSLLLLTTIVVYGLLVWLNHGLGKVSALVLYALLGGFVWLNLMELNGGQEEDTGGEEPFQLMQVPKFILGAALIVIGARLLVDNGSALAVLMGVPEKVISLTLIAFGTSLPELVTSITAIIKKENALSLGNIIGANVLNITLVLSTATMVSSTGMLPLIRTETGRLAGQYQLFLLDIPVAMAVCIILAAGVWRRKLTRVHGVVLMGTYIIYLLILLFTMG</sequence>
<gene>
    <name evidence="7" type="ORF">HMPREF9470_00740</name>
</gene>
<dbReference type="InterPro" id="IPR004481">
    <property type="entry name" value="K/Na/Ca-exchanger"/>
</dbReference>
<comment type="caution">
    <text evidence="7">The sequence shown here is derived from an EMBL/GenBank/DDBJ whole genome shotgun (WGS) entry which is preliminary data.</text>
</comment>
<feature type="domain" description="Sodium/calcium exchanger membrane region" evidence="6">
    <location>
        <begin position="6"/>
        <end position="147"/>
    </location>
</feature>
<dbReference type="PANTHER" id="PTHR10846">
    <property type="entry name" value="SODIUM/POTASSIUM/CALCIUM EXCHANGER"/>
    <property type="match status" value="1"/>
</dbReference>
<proteinExistence type="predicted"/>
<evidence type="ECO:0000256" key="5">
    <source>
        <dbReference type="SAM" id="Phobius"/>
    </source>
</evidence>
<feature type="transmembrane region" description="Helical" evidence="5">
    <location>
        <begin position="203"/>
        <end position="226"/>
    </location>
</feature>
<feature type="transmembrane region" description="Helical" evidence="5">
    <location>
        <begin position="238"/>
        <end position="255"/>
    </location>
</feature>
<evidence type="ECO:0000256" key="3">
    <source>
        <dbReference type="ARBA" id="ARBA00022989"/>
    </source>
</evidence>
<dbReference type="EMBL" id="ADLK01000089">
    <property type="protein sequence ID" value="KMW08327.1"/>
    <property type="molecule type" value="Genomic_DNA"/>
</dbReference>
<dbReference type="GO" id="GO:0005886">
    <property type="term" value="C:plasma membrane"/>
    <property type="evidence" value="ECO:0007669"/>
    <property type="project" value="TreeGrafter"/>
</dbReference>
<dbReference type="NCBIfam" id="TIGR00367">
    <property type="entry name" value="calcium/sodium antiporter"/>
    <property type="match status" value="1"/>
</dbReference>
<feature type="transmembrane region" description="Helical" evidence="5">
    <location>
        <begin position="130"/>
        <end position="148"/>
    </location>
</feature>
<feature type="transmembrane region" description="Helical" evidence="5">
    <location>
        <begin position="44"/>
        <end position="65"/>
    </location>
</feature>
<dbReference type="Pfam" id="PF01699">
    <property type="entry name" value="Na_Ca_ex"/>
    <property type="match status" value="2"/>
</dbReference>
<organism evidence="7 8">
    <name type="scientific">[Clostridium] citroniae WAL-19142</name>
    <dbReference type="NCBI Taxonomy" id="742734"/>
    <lineage>
        <taxon>Bacteria</taxon>
        <taxon>Bacillati</taxon>
        <taxon>Bacillota</taxon>
        <taxon>Clostridia</taxon>
        <taxon>Lachnospirales</taxon>
        <taxon>Lachnospiraceae</taxon>
        <taxon>Enterocloster</taxon>
    </lineage>
</organism>
<dbReference type="PATRIC" id="fig|742734.4.peg.790"/>
<feature type="transmembrane region" description="Helical" evidence="5">
    <location>
        <begin position="275"/>
        <end position="297"/>
    </location>
</feature>
<feature type="domain" description="Sodium/calcium exchanger membrane region" evidence="6">
    <location>
        <begin position="172"/>
        <end position="321"/>
    </location>
</feature>